<feature type="signal peptide" evidence="1">
    <location>
        <begin position="1"/>
        <end position="19"/>
    </location>
</feature>
<keyword evidence="3" id="KW-1185">Reference proteome</keyword>
<proteinExistence type="predicted"/>
<comment type="caution">
    <text evidence="2">The sequence shown here is derived from an EMBL/GenBank/DDBJ whole genome shotgun (WGS) entry which is preliminary data.</text>
</comment>
<reference evidence="2" key="1">
    <citation type="submission" date="2020-11" db="EMBL/GenBank/DDBJ databases">
        <title>Adaptations for nitrogen fixation in a non-lichenized fungal sporocarp promotes dispersal by wood-feeding termites.</title>
        <authorList>
            <consortium name="DOE Joint Genome Institute"/>
            <person name="Koch R.A."/>
            <person name="Yoon G."/>
            <person name="Arayal U."/>
            <person name="Lail K."/>
            <person name="Amirebrahimi M."/>
            <person name="Labutti K."/>
            <person name="Lipzen A."/>
            <person name="Riley R."/>
            <person name="Barry K."/>
            <person name="Henrissat B."/>
            <person name="Grigoriev I.V."/>
            <person name="Herr J.R."/>
            <person name="Aime M.C."/>
        </authorList>
    </citation>
    <scope>NUCLEOTIDE SEQUENCE</scope>
    <source>
        <strain evidence="2">MCA 3950</strain>
    </source>
</reference>
<evidence type="ECO:0000313" key="3">
    <source>
        <dbReference type="Proteomes" id="UP000812287"/>
    </source>
</evidence>
<accession>A0A9P7VUX6</accession>
<protein>
    <submittedName>
        <fullName evidence="2">Uncharacterized protein</fullName>
    </submittedName>
</protein>
<name>A0A9P7VUX6_9AGAR</name>
<feature type="chain" id="PRO_5040194184" evidence="1">
    <location>
        <begin position="20"/>
        <end position="145"/>
    </location>
</feature>
<dbReference type="OrthoDB" id="2901075at2759"/>
<dbReference type="EMBL" id="MU250533">
    <property type="protein sequence ID" value="KAG7447027.1"/>
    <property type="molecule type" value="Genomic_DNA"/>
</dbReference>
<evidence type="ECO:0000256" key="1">
    <source>
        <dbReference type="SAM" id="SignalP"/>
    </source>
</evidence>
<dbReference type="Proteomes" id="UP000812287">
    <property type="component" value="Unassembled WGS sequence"/>
</dbReference>
<dbReference type="GeneID" id="66108461"/>
<sequence length="145" mass="16021">MRAPYCLTLATVLASPTFAAPMRYEVSQQSPYLTRFREADTGGGIALYMKRISGSLRGARVPSYLSPSERPDEDVFHARALEDTVFISVRPTHVGTQKFIVGNQILGIAEGPRTLTPLLIASLHDQSRPSFGREQGLEELPPPFY</sequence>
<evidence type="ECO:0000313" key="2">
    <source>
        <dbReference type="EMBL" id="KAG7447027.1"/>
    </source>
</evidence>
<keyword evidence="1" id="KW-0732">Signal</keyword>
<organism evidence="2 3">
    <name type="scientific">Guyanagaster necrorhizus</name>
    <dbReference type="NCBI Taxonomy" id="856835"/>
    <lineage>
        <taxon>Eukaryota</taxon>
        <taxon>Fungi</taxon>
        <taxon>Dikarya</taxon>
        <taxon>Basidiomycota</taxon>
        <taxon>Agaricomycotina</taxon>
        <taxon>Agaricomycetes</taxon>
        <taxon>Agaricomycetidae</taxon>
        <taxon>Agaricales</taxon>
        <taxon>Marasmiineae</taxon>
        <taxon>Physalacriaceae</taxon>
        <taxon>Guyanagaster</taxon>
    </lineage>
</organism>
<gene>
    <name evidence="2" type="ORF">BT62DRAFT_931598</name>
</gene>
<dbReference type="AlphaFoldDB" id="A0A9P7VUX6"/>
<dbReference type="RefSeq" id="XP_043040527.1">
    <property type="nucleotide sequence ID" value="XM_043186164.1"/>
</dbReference>